<evidence type="ECO:0008006" key="12">
    <source>
        <dbReference type="Google" id="ProtNLM"/>
    </source>
</evidence>
<evidence type="ECO:0000256" key="8">
    <source>
        <dbReference type="ARBA" id="ARBA00023136"/>
    </source>
</evidence>
<dbReference type="GO" id="GO:0015179">
    <property type="term" value="F:L-amino acid transmembrane transporter activity"/>
    <property type="evidence" value="ECO:0007669"/>
    <property type="project" value="TreeGrafter"/>
</dbReference>
<feature type="transmembrane region" description="Helical" evidence="9">
    <location>
        <begin position="415"/>
        <end position="435"/>
    </location>
</feature>
<feature type="transmembrane region" description="Helical" evidence="9">
    <location>
        <begin position="232"/>
        <end position="255"/>
    </location>
</feature>
<dbReference type="PIRSF" id="PIRSF006060">
    <property type="entry name" value="AA_transporter"/>
    <property type="match status" value="1"/>
</dbReference>
<dbReference type="Proteomes" id="UP000694427">
    <property type="component" value="Unplaced"/>
</dbReference>
<dbReference type="PANTHER" id="PTHR11785:SF213">
    <property type="entry name" value="Y+L AMINO ACID TRANSPORTER 2"/>
    <property type="match status" value="1"/>
</dbReference>
<reference evidence="10" key="1">
    <citation type="submission" date="2025-08" db="UniProtKB">
        <authorList>
            <consortium name="Ensembl"/>
        </authorList>
    </citation>
    <scope>IDENTIFICATION</scope>
</reference>
<comment type="similarity">
    <text evidence="2">Belongs to the amino acid-polyamine-organocation (APC) superfamily. L-type amino acid transporter (LAT) (TC 2.A.3.8) family.</text>
</comment>
<feature type="transmembrane region" description="Helical" evidence="9">
    <location>
        <begin position="160"/>
        <end position="178"/>
    </location>
</feature>
<feature type="transmembrane region" description="Helical" evidence="9">
    <location>
        <begin position="388"/>
        <end position="409"/>
    </location>
</feature>
<keyword evidence="7 9" id="KW-1133">Transmembrane helix</keyword>
<proteinExistence type="inferred from homology"/>
<evidence type="ECO:0000256" key="6">
    <source>
        <dbReference type="ARBA" id="ARBA00022970"/>
    </source>
</evidence>
<sequence>FEEKSREISLTNGICLIVGNMIGSGIFVSPKGVLMYSASYGLSLVIWALGGIFSVFGALCYAELGTTITKSGASYVYILEAFGGFLAFIRLWTSILLVEPASQAVISLTFANYLVEALYPTCQPPYDAVRLIAAACLCILIFINCAYVKWGTLVQDIFTYAKIMSLLLVITMGIIKMINGETKNFNNPFEGSSTEAGSIALALYSALFSYSGWDTLNFVTEEIQNPERNLPIAIAISMPIVTIIYLLTNVAYYAVLDIPSFMGSDAVAVTFGNQVLGPISWIVPIAVAMSCYGGLNASIIAASRLFFVGAREGHLPISLSLIHAERYTPVPALLFNGVMGLIFLCVEDVFQLINYFSFSYWLYVGLSVAGLIYLRITQPDRHRPVKLTLLFPFIYCLCSVFLVIVPLYSDTINSLIGIAIALSGVPVYYLCVYLPKEKQPKWFGKLNGEDKDMKGSPNS</sequence>
<evidence type="ECO:0000256" key="5">
    <source>
        <dbReference type="ARBA" id="ARBA00022692"/>
    </source>
</evidence>
<evidence type="ECO:0000256" key="2">
    <source>
        <dbReference type="ARBA" id="ARBA00007040"/>
    </source>
</evidence>
<evidence type="ECO:0000256" key="9">
    <source>
        <dbReference type="SAM" id="Phobius"/>
    </source>
</evidence>
<dbReference type="Gene3D" id="1.20.1740.10">
    <property type="entry name" value="Amino acid/polyamine transporter I"/>
    <property type="match status" value="1"/>
</dbReference>
<evidence type="ECO:0000313" key="10">
    <source>
        <dbReference type="Ensembl" id="ENSCCRP00010051776.1"/>
    </source>
</evidence>
<dbReference type="InterPro" id="IPR050598">
    <property type="entry name" value="AminoAcid_Transporter"/>
</dbReference>
<reference evidence="10" key="2">
    <citation type="submission" date="2025-09" db="UniProtKB">
        <authorList>
            <consortium name="Ensembl"/>
        </authorList>
    </citation>
    <scope>IDENTIFICATION</scope>
</reference>
<name>A0A8C1QMP8_CYPCA</name>
<keyword evidence="4" id="KW-1003">Cell membrane</keyword>
<organism evidence="10 11">
    <name type="scientific">Cyprinus carpio</name>
    <name type="common">Common carp</name>
    <dbReference type="NCBI Taxonomy" id="7962"/>
    <lineage>
        <taxon>Eukaryota</taxon>
        <taxon>Metazoa</taxon>
        <taxon>Chordata</taxon>
        <taxon>Craniata</taxon>
        <taxon>Vertebrata</taxon>
        <taxon>Euteleostomi</taxon>
        <taxon>Actinopterygii</taxon>
        <taxon>Neopterygii</taxon>
        <taxon>Teleostei</taxon>
        <taxon>Ostariophysi</taxon>
        <taxon>Cypriniformes</taxon>
        <taxon>Cyprinidae</taxon>
        <taxon>Cyprininae</taxon>
        <taxon>Cyprinus</taxon>
    </lineage>
</organism>
<evidence type="ECO:0000256" key="3">
    <source>
        <dbReference type="ARBA" id="ARBA00022448"/>
    </source>
</evidence>
<comment type="subcellular location">
    <subcellularLocation>
        <location evidence="1">Cell membrane</location>
        <topology evidence="1">Multi-pass membrane protein</topology>
    </subcellularLocation>
</comment>
<dbReference type="Ensembl" id="ENSCCRT00010056782.1">
    <property type="protein sequence ID" value="ENSCCRP00010051776.1"/>
    <property type="gene ID" value="ENSCCRG00010021957.1"/>
</dbReference>
<evidence type="ECO:0000313" key="11">
    <source>
        <dbReference type="Proteomes" id="UP000694427"/>
    </source>
</evidence>
<dbReference type="Pfam" id="PF13520">
    <property type="entry name" value="AA_permease_2"/>
    <property type="match status" value="1"/>
</dbReference>
<evidence type="ECO:0000256" key="1">
    <source>
        <dbReference type="ARBA" id="ARBA00004651"/>
    </source>
</evidence>
<keyword evidence="6" id="KW-0029">Amino-acid transport</keyword>
<evidence type="ECO:0000256" key="7">
    <source>
        <dbReference type="ARBA" id="ARBA00022989"/>
    </source>
</evidence>
<feature type="transmembrane region" description="Helical" evidence="9">
    <location>
        <begin position="327"/>
        <end position="346"/>
    </location>
</feature>
<dbReference type="AlphaFoldDB" id="A0A8C1QMP8"/>
<feature type="transmembrane region" description="Helical" evidence="9">
    <location>
        <begin position="40"/>
        <end position="62"/>
    </location>
</feature>
<keyword evidence="5 9" id="KW-0812">Transmembrane</keyword>
<dbReference type="GO" id="GO:0005886">
    <property type="term" value="C:plasma membrane"/>
    <property type="evidence" value="ECO:0007669"/>
    <property type="project" value="UniProtKB-SubCell"/>
</dbReference>
<accession>A0A8C1QMP8</accession>
<feature type="transmembrane region" description="Helical" evidence="9">
    <location>
        <begin position="9"/>
        <end position="28"/>
    </location>
</feature>
<keyword evidence="3" id="KW-0813">Transport</keyword>
<dbReference type="InterPro" id="IPR002293">
    <property type="entry name" value="AA/rel_permease1"/>
</dbReference>
<evidence type="ECO:0000256" key="4">
    <source>
        <dbReference type="ARBA" id="ARBA00022475"/>
    </source>
</evidence>
<feature type="transmembrane region" description="Helical" evidence="9">
    <location>
        <begin position="74"/>
        <end position="92"/>
    </location>
</feature>
<feature type="transmembrane region" description="Helical" evidence="9">
    <location>
        <begin position="281"/>
        <end position="307"/>
    </location>
</feature>
<protein>
    <recommendedName>
        <fullName evidence="12">Y+L amino acid transporter 2</fullName>
    </recommendedName>
</protein>
<dbReference type="FunFam" id="1.20.1740.10:FF:000003">
    <property type="entry name" value="Y+L amino acid transporter 1 isoform X1"/>
    <property type="match status" value="1"/>
</dbReference>
<feature type="transmembrane region" description="Helical" evidence="9">
    <location>
        <begin position="198"/>
        <end position="220"/>
    </location>
</feature>
<feature type="transmembrane region" description="Helical" evidence="9">
    <location>
        <begin position="358"/>
        <end position="376"/>
    </location>
</feature>
<feature type="transmembrane region" description="Helical" evidence="9">
    <location>
        <begin position="128"/>
        <end position="148"/>
    </location>
</feature>
<keyword evidence="8 9" id="KW-0472">Membrane</keyword>
<keyword evidence="11" id="KW-1185">Reference proteome</keyword>
<dbReference type="PANTHER" id="PTHR11785">
    <property type="entry name" value="AMINO ACID TRANSPORTER"/>
    <property type="match status" value="1"/>
</dbReference>